<accession>A0ABM1BMB1</accession>
<protein>
    <submittedName>
        <fullName evidence="5">DNA damage-inducible transcript 4-like protein</fullName>
    </submittedName>
</protein>
<dbReference type="PANTHER" id="PTHR12478:SF16">
    <property type="entry name" value="PROTEIN CHARYBDE-RELATED"/>
    <property type="match status" value="1"/>
</dbReference>
<sequence length="174" mass="19799">MKIHNVQNSLTFSSTAFGENNNVYWPDNKDVLLSYTTNEDECEATSCKFLVGKLENCLRQAKLELHCSEVLLPSNLTHRIAEDIVRMSEREPCGLRGCVLYINLEEKKLSRRIGKIKCASDAVATFEIFLMLKADCSSWFRIKQLLMARLGRKPAVVISEGYALNKKKLYRSSS</sequence>
<keyword evidence="3" id="KW-0963">Cytoplasm</keyword>
<dbReference type="Proteomes" id="UP000694941">
    <property type="component" value="Unplaced"/>
</dbReference>
<gene>
    <name evidence="5" type="primary">LOC106468985</name>
</gene>
<dbReference type="Pfam" id="PF07809">
    <property type="entry name" value="RTP801_C"/>
    <property type="match status" value="1"/>
</dbReference>
<name>A0ABM1BMB1_LIMPO</name>
<evidence type="ECO:0000256" key="3">
    <source>
        <dbReference type="ARBA" id="ARBA00022490"/>
    </source>
</evidence>
<dbReference type="Gene3D" id="3.90.470.40">
    <property type="entry name" value="RTP801-like"/>
    <property type="match status" value="1"/>
</dbReference>
<organism evidence="4 5">
    <name type="scientific">Limulus polyphemus</name>
    <name type="common">Atlantic horseshoe crab</name>
    <dbReference type="NCBI Taxonomy" id="6850"/>
    <lineage>
        <taxon>Eukaryota</taxon>
        <taxon>Metazoa</taxon>
        <taxon>Ecdysozoa</taxon>
        <taxon>Arthropoda</taxon>
        <taxon>Chelicerata</taxon>
        <taxon>Merostomata</taxon>
        <taxon>Xiphosura</taxon>
        <taxon>Limulidae</taxon>
        <taxon>Limulus</taxon>
    </lineage>
</organism>
<proteinExistence type="inferred from homology"/>
<evidence type="ECO:0000313" key="4">
    <source>
        <dbReference type="Proteomes" id="UP000694941"/>
    </source>
</evidence>
<comment type="subcellular location">
    <subcellularLocation>
        <location evidence="1">Cytoplasm</location>
    </subcellularLocation>
</comment>
<reference evidence="5" key="1">
    <citation type="submission" date="2025-08" db="UniProtKB">
        <authorList>
            <consortium name="RefSeq"/>
        </authorList>
    </citation>
    <scope>IDENTIFICATION</scope>
    <source>
        <tissue evidence="5">Muscle</tissue>
    </source>
</reference>
<dbReference type="InterPro" id="IPR012918">
    <property type="entry name" value="RTP801-like"/>
</dbReference>
<evidence type="ECO:0000256" key="2">
    <source>
        <dbReference type="ARBA" id="ARBA00010670"/>
    </source>
</evidence>
<dbReference type="PANTHER" id="PTHR12478">
    <property type="entry name" value="DNA-DAMAGE-INDUCIBLE TRANSCRIPT 4 PROTEIN DDIT4"/>
    <property type="match status" value="1"/>
</dbReference>
<evidence type="ECO:0000256" key="1">
    <source>
        <dbReference type="ARBA" id="ARBA00004496"/>
    </source>
</evidence>
<dbReference type="GeneID" id="106468985"/>
<comment type="similarity">
    <text evidence="2">Belongs to the DDIT4 family.</text>
</comment>
<keyword evidence="4" id="KW-1185">Reference proteome</keyword>
<dbReference type="RefSeq" id="XP_013784893.1">
    <property type="nucleotide sequence ID" value="XM_013929439.2"/>
</dbReference>
<evidence type="ECO:0000313" key="5">
    <source>
        <dbReference type="RefSeq" id="XP_013784893.1"/>
    </source>
</evidence>
<dbReference type="InterPro" id="IPR038281">
    <property type="entry name" value="RTP801-like_C_sf"/>
</dbReference>